<dbReference type="Proteomes" id="UP000198386">
    <property type="component" value="Unassembled WGS sequence"/>
</dbReference>
<gene>
    <name evidence="2" type="ORF">SAMN04488107_3743</name>
</gene>
<protein>
    <submittedName>
        <fullName evidence="2">Uncharacterized protein</fullName>
    </submittedName>
</protein>
<evidence type="ECO:0000313" key="2">
    <source>
        <dbReference type="EMBL" id="SNS77679.1"/>
    </source>
</evidence>
<evidence type="ECO:0000313" key="3">
    <source>
        <dbReference type="Proteomes" id="UP000198386"/>
    </source>
</evidence>
<dbReference type="EMBL" id="FZOH01000008">
    <property type="protein sequence ID" value="SNS77679.1"/>
    <property type="molecule type" value="Genomic_DNA"/>
</dbReference>
<evidence type="ECO:0000256" key="1">
    <source>
        <dbReference type="SAM" id="MobiDB-lite"/>
    </source>
</evidence>
<organism evidence="2 3">
    <name type="scientific">Geodermatophilus saharensis</name>
    <dbReference type="NCBI Taxonomy" id="1137994"/>
    <lineage>
        <taxon>Bacteria</taxon>
        <taxon>Bacillati</taxon>
        <taxon>Actinomycetota</taxon>
        <taxon>Actinomycetes</taxon>
        <taxon>Geodermatophilales</taxon>
        <taxon>Geodermatophilaceae</taxon>
        <taxon>Geodermatophilus</taxon>
    </lineage>
</organism>
<reference evidence="3" key="1">
    <citation type="submission" date="2017-06" db="EMBL/GenBank/DDBJ databases">
        <authorList>
            <person name="Varghese N."/>
            <person name="Submissions S."/>
        </authorList>
    </citation>
    <scope>NUCLEOTIDE SEQUENCE [LARGE SCALE GENOMIC DNA]</scope>
    <source>
        <strain evidence="3">DSM 45423</strain>
    </source>
</reference>
<sequence length="63" mass="6509">MGQAFAASYLIGLREGLEATPVVSILVTFLWPARTPAAPKPSGAAPARTPAPSPSETPQHVRA</sequence>
<feature type="region of interest" description="Disordered" evidence="1">
    <location>
        <begin position="36"/>
        <end position="63"/>
    </location>
</feature>
<dbReference type="AlphaFoldDB" id="A0A239H8E4"/>
<accession>A0A239H8E4</accession>
<feature type="compositionally biased region" description="Low complexity" evidence="1">
    <location>
        <begin position="36"/>
        <end position="48"/>
    </location>
</feature>
<dbReference type="RefSeq" id="WP_089405405.1">
    <property type="nucleotide sequence ID" value="NZ_FZOH01000008.1"/>
</dbReference>
<proteinExistence type="predicted"/>
<dbReference type="OrthoDB" id="7260758at2"/>
<name>A0A239H8E4_9ACTN</name>
<keyword evidence="3" id="KW-1185">Reference proteome</keyword>